<dbReference type="InterPro" id="IPR027278">
    <property type="entry name" value="ACCD_DCysDesulf"/>
</dbReference>
<feature type="domain" description="Tryptophan synthase beta chain-like PALP" evidence="6">
    <location>
        <begin position="36"/>
        <end position="290"/>
    </location>
</feature>
<evidence type="ECO:0000259" key="6">
    <source>
        <dbReference type="Pfam" id="PF00291"/>
    </source>
</evidence>
<dbReference type="Pfam" id="PF00291">
    <property type="entry name" value="PALP"/>
    <property type="match status" value="1"/>
</dbReference>
<dbReference type="Proteomes" id="UP000199035">
    <property type="component" value="Unassembled WGS sequence"/>
</dbReference>
<comment type="similarity">
    <text evidence="2">Belongs to the ACC deaminase/D-cysteine desulfhydrase family.</text>
</comment>
<comment type="cofactor">
    <cofactor evidence="1">
        <name>pyridoxal 5'-phosphate</name>
        <dbReference type="ChEBI" id="CHEBI:597326"/>
    </cofactor>
</comment>
<evidence type="ECO:0000313" key="8">
    <source>
        <dbReference type="Proteomes" id="UP000199035"/>
    </source>
</evidence>
<feature type="active site" description="Nucleophile" evidence="4">
    <location>
        <position position="74"/>
    </location>
</feature>
<dbReference type="AlphaFoldDB" id="A0A1H3HVB1"/>
<name>A0A1H3HVB1_9GAMM</name>
<dbReference type="STRING" id="595670.SAMN05421643_10553"/>
<evidence type="ECO:0000256" key="1">
    <source>
        <dbReference type="ARBA" id="ARBA00001933"/>
    </source>
</evidence>
<evidence type="ECO:0000256" key="5">
    <source>
        <dbReference type="PIRSR" id="PIRSR006278-2"/>
    </source>
</evidence>
<evidence type="ECO:0000256" key="3">
    <source>
        <dbReference type="ARBA" id="ARBA00022898"/>
    </source>
</evidence>
<sequence length="298" mass="33350">MELIDLDSSMFDSIAQTIAYQKLILDPSVSLSIKRLDQIHPQISGNKFFKLKYNVLEAQQQGFDNVLTFGGAYSNHIAATAYAAHLFGLKSVGIIRGEELSDKVLNPTLSTAQHFGMQLHFVSRQQYRHKDQPEYLSALKQQFPEHYIIPEGGTNALAIQGCQEILSEHDRQNYDVICCAVGTGGTISGLIEASAAHQTILGFSVLKGDFLSHEVAQYTVKKNWNIMDDYCFGGYAKAPTELMQFIEKFEQDFAIPLEQVYTGKMLYGIFDLIQKKYFPPNTRILIIHSGGLQGKALK</sequence>
<dbReference type="InterPro" id="IPR001926">
    <property type="entry name" value="TrpB-like_PALP"/>
</dbReference>
<keyword evidence="8" id="KW-1185">Reference proteome</keyword>
<accession>A0A1H3HVB1</accession>
<dbReference type="Gene3D" id="3.40.50.1100">
    <property type="match status" value="2"/>
</dbReference>
<evidence type="ECO:0000313" key="7">
    <source>
        <dbReference type="EMBL" id="SDY19427.1"/>
    </source>
</evidence>
<gene>
    <name evidence="7" type="ORF">SAMN05421643_10553</name>
</gene>
<dbReference type="InterPro" id="IPR036052">
    <property type="entry name" value="TrpB-like_PALP_sf"/>
</dbReference>
<dbReference type="PIRSF" id="PIRSF006278">
    <property type="entry name" value="ACCD_DCysDesulf"/>
    <property type="match status" value="1"/>
</dbReference>
<evidence type="ECO:0000256" key="4">
    <source>
        <dbReference type="PIRSR" id="PIRSR006278-1"/>
    </source>
</evidence>
<keyword evidence="3 5" id="KW-0663">Pyridoxal phosphate</keyword>
<reference evidence="8" key="1">
    <citation type="submission" date="2016-10" db="EMBL/GenBank/DDBJ databases">
        <authorList>
            <person name="Varghese N."/>
            <person name="Submissions S."/>
        </authorList>
    </citation>
    <scope>NUCLEOTIDE SEQUENCE [LARGE SCALE GENOMIC DNA]</scope>
    <source>
        <strain evidence="8">ANC 5109</strain>
    </source>
</reference>
<dbReference type="PANTHER" id="PTHR43780">
    <property type="entry name" value="1-AMINOCYCLOPROPANE-1-CARBOXYLATE DEAMINASE-RELATED"/>
    <property type="match status" value="1"/>
</dbReference>
<proteinExistence type="inferred from homology"/>
<evidence type="ECO:0000256" key="2">
    <source>
        <dbReference type="ARBA" id="ARBA00008639"/>
    </source>
</evidence>
<feature type="modified residue" description="N6-(pyridoxal phosphate)lysine" evidence="5">
    <location>
        <position position="47"/>
    </location>
</feature>
<organism evidence="7 8">
    <name type="scientific">Acinetobacter kyonggiensis</name>
    <dbReference type="NCBI Taxonomy" id="595670"/>
    <lineage>
        <taxon>Bacteria</taxon>
        <taxon>Pseudomonadati</taxon>
        <taxon>Pseudomonadota</taxon>
        <taxon>Gammaproteobacteria</taxon>
        <taxon>Moraxellales</taxon>
        <taxon>Moraxellaceae</taxon>
        <taxon>Acinetobacter</taxon>
    </lineage>
</organism>
<dbReference type="EMBL" id="FNPK01000005">
    <property type="protein sequence ID" value="SDY19427.1"/>
    <property type="molecule type" value="Genomic_DNA"/>
</dbReference>
<dbReference type="SUPFAM" id="SSF53686">
    <property type="entry name" value="Tryptophan synthase beta subunit-like PLP-dependent enzymes"/>
    <property type="match status" value="1"/>
</dbReference>
<dbReference type="PANTHER" id="PTHR43780:SF2">
    <property type="entry name" value="1-AMINOCYCLOPROPANE-1-CARBOXYLATE DEAMINASE-RELATED"/>
    <property type="match status" value="1"/>
</dbReference>
<dbReference type="GO" id="GO:0019148">
    <property type="term" value="F:D-cysteine desulfhydrase activity"/>
    <property type="evidence" value="ECO:0007669"/>
    <property type="project" value="TreeGrafter"/>
</dbReference>
<protein>
    <submittedName>
        <fullName evidence="7">1-aminocyclopropane-1-carboxylate deaminase/D-cysteine desulfhydrase, PLP-dependent ACC family</fullName>
    </submittedName>
</protein>